<evidence type="ECO:0000256" key="1">
    <source>
        <dbReference type="ARBA" id="ARBA00022658"/>
    </source>
</evidence>
<dbReference type="PROSITE" id="PS50012">
    <property type="entry name" value="RCC1_3"/>
    <property type="match status" value="9"/>
</dbReference>
<dbReference type="PRINTS" id="PR00633">
    <property type="entry name" value="RCCNDNSATION"/>
</dbReference>
<feature type="domain" description="RCC1-like" evidence="5">
    <location>
        <begin position="676"/>
        <end position="896"/>
    </location>
</feature>
<organism evidence="6 7">
    <name type="scientific">Azospira restricta</name>
    <dbReference type="NCBI Taxonomy" id="404405"/>
    <lineage>
        <taxon>Bacteria</taxon>
        <taxon>Pseudomonadati</taxon>
        <taxon>Pseudomonadota</taxon>
        <taxon>Betaproteobacteria</taxon>
        <taxon>Rhodocyclales</taxon>
        <taxon>Rhodocyclaceae</taxon>
        <taxon>Azospira</taxon>
    </lineage>
</organism>
<name>A0A974PWH6_9RHOO</name>
<dbReference type="PROSITE" id="PS00626">
    <property type="entry name" value="RCC1_2"/>
    <property type="match status" value="2"/>
</dbReference>
<dbReference type="RefSeq" id="WP_203386041.1">
    <property type="nucleotide sequence ID" value="NZ_CP064781.1"/>
</dbReference>
<evidence type="ECO:0000259" key="5">
    <source>
        <dbReference type="Pfam" id="PF25390"/>
    </source>
</evidence>
<keyword evidence="2" id="KW-0677">Repeat</keyword>
<dbReference type="Proteomes" id="UP000663444">
    <property type="component" value="Chromosome"/>
</dbReference>
<evidence type="ECO:0000313" key="6">
    <source>
        <dbReference type="EMBL" id="QRJ62509.1"/>
    </source>
</evidence>
<gene>
    <name evidence="6" type="ORF">IWH25_12035</name>
</gene>
<keyword evidence="7" id="KW-1185">Reference proteome</keyword>
<dbReference type="AlphaFoldDB" id="A0A974PWH6"/>
<dbReference type="Pfam" id="PF00415">
    <property type="entry name" value="RCC1"/>
    <property type="match status" value="1"/>
</dbReference>
<dbReference type="InterPro" id="IPR051553">
    <property type="entry name" value="Ran_GTPase-activating"/>
</dbReference>
<dbReference type="SUPFAM" id="SSF50985">
    <property type="entry name" value="RCC1/BLIP-II"/>
    <property type="match status" value="2"/>
</dbReference>
<dbReference type="InterPro" id="IPR000408">
    <property type="entry name" value="Reg_chr_condens"/>
</dbReference>
<evidence type="ECO:0000256" key="3">
    <source>
        <dbReference type="SAM" id="MobiDB-lite"/>
    </source>
</evidence>
<dbReference type="Gene3D" id="2.130.10.30">
    <property type="entry name" value="Regulator of chromosome condensation 1/beta-lactamase-inhibitor protein II"/>
    <property type="match status" value="5"/>
</dbReference>
<dbReference type="PANTHER" id="PTHR45982:SF1">
    <property type="entry name" value="REGULATOR OF CHROMOSOME CONDENSATION"/>
    <property type="match status" value="1"/>
</dbReference>
<dbReference type="PANTHER" id="PTHR45982">
    <property type="entry name" value="REGULATOR OF CHROMOSOME CONDENSATION"/>
    <property type="match status" value="1"/>
</dbReference>
<protein>
    <recommendedName>
        <fullName evidence="5">RCC1-like domain-containing protein</fullName>
    </recommendedName>
</protein>
<evidence type="ECO:0000256" key="4">
    <source>
        <dbReference type="SAM" id="SignalP"/>
    </source>
</evidence>
<keyword evidence="4" id="KW-0732">Signal</keyword>
<feature type="signal peptide" evidence="4">
    <location>
        <begin position="1"/>
        <end position="19"/>
    </location>
</feature>
<dbReference type="EMBL" id="CP064781">
    <property type="protein sequence ID" value="QRJ62509.1"/>
    <property type="molecule type" value="Genomic_DNA"/>
</dbReference>
<sequence length="1024" mass="109670">MKGRCFCFLTLLISVSAFAQVSPKTGVWHGTIGDSPIMLCVEAQKAAYYYAGKSEEIALGMNSAGSWSESVKGTITGQWKIHAQSASNADANRVDGSWRNPRGKGEQPFWLWFVGDDVAACSSETYRRTLLVPNEPRLSLPIPQVKPGVAAAADSAAVLKANGELWQWSVREPLPKRTGEGFVRIALGSDHLLGIKSDGSLWGWGSNNSGQLGGERVEGSWPVRMGEGYVALAANRDFSLAIRKDGTLWAWGGLQRDAKGNAFGDRKAKPTLIGKAFISVAAGEDFFVAIRSDSTLWTWGNNRDGQLGTEGGGSWFGRRYGYETLPVLVGGDFAQVSAGYGHVAAIKRDGSLWTWGHGTWGKLGNGTDSGSSRSPVKIGDGFAQVVAGFLNTAAVKTDGSLWLWGANRLGMFGDCTTATHTRPVQIGKGYVQVALGHDFLLALKDDGSEWTSGWAWEGDQLDTAKACRKPARVVFGDGVSGWDKAVGNELKAKLQGPPMPADIISIAAGRIHSAMVKADGTLWTWGSNEYGQLANGTTEGGNRPRQVGEGYRKVSINDWYTLALKEDGSLLRWGAIPTTYPRGNFSRSMEKALAPTKVSPGTVELLRSGYQMGRGIGLRNDGTLADWLYYWDVAKPPQVFGRDIKVLAVGYFGRYALRADGSLWELSDYPLSPPPKEVGRNFLTVAVGFGHAYGIKADGSLWAWGENSAYQLGDGTKIDRADPVRIGEGFVQVAIGRFHGVALAADGSVWTWGSNEVGAIGDGTTTARSRPTRIGTGFARVAAGDYHTLALKTDGTLWAWGANEEGQLGDGTHSKRLSPVRVYPAAVSDGGSAPLPTPAADGQKTPGRTVTGVRVGLYFSCVSFTDGRYMCWGSNSNGQLGHFNRWGKNPTPTVVEPREGAAGLFSTSRMNDCTGGACEHLDRQYPFLKGASATVFSSRHVCALKSGRIRCSAKDDGGDSRWIVDGVHDAIAFDYAADHGCALLADGRVKCWGSNTYGELGNGTFVTDYRHYSRPAATEVVGLP</sequence>
<evidence type="ECO:0000256" key="2">
    <source>
        <dbReference type="ARBA" id="ARBA00022737"/>
    </source>
</evidence>
<feature type="chain" id="PRO_5036833601" description="RCC1-like domain-containing protein" evidence="4">
    <location>
        <begin position="20"/>
        <end position="1024"/>
    </location>
</feature>
<dbReference type="GO" id="GO:0005085">
    <property type="term" value="F:guanyl-nucleotide exchange factor activity"/>
    <property type="evidence" value="ECO:0007669"/>
    <property type="project" value="TreeGrafter"/>
</dbReference>
<evidence type="ECO:0000313" key="7">
    <source>
        <dbReference type="Proteomes" id="UP000663444"/>
    </source>
</evidence>
<dbReference type="Pfam" id="PF25390">
    <property type="entry name" value="WD40_RLD"/>
    <property type="match status" value="1"/>
</dbReference>
<dbReference type="KEGG" id="ares:IWH25_12035"/>
<dbReference type="InterPro" id="IPR058923">
    <property type="entry name" value="RCC1-like_dom"/>
</dbReference>
<dbReference type="InterPro" id="IPR009091">
    <property type="entry name" value="RCC1/BLIP-II"/>
</dbReference>
<keyword evidence="1" id="KW-0344">Guanine-nucleotide releasing factor</keyword>
<proteinExistence type="predicted"/>
<accession>A0A974PWH6</accession>
<reference evidence="6" key="1">
    <citation type="submission" date="2020-11" db="EMBL/GenBank/DDBJ databases">
        <title>Azospira restricta DSM 18626 genome sequence.</title>
        <authorList>
            <person name="Moe W.M."/>
        </authorList>
    </citation>
    <scope>NUCLEOTIDE SEQUENCE</scope>
    <source>
        <strain evidence="6">DSM 18626</strain>
    </source>
</reference>
<feature type="region of interest" description="Disordered" evidence="3">
    <location>
        <begin position="828"/>
        <end position="847"/>
    </location>
</feature>
<dbReference type="Pfam" id="PF13540">
    <property type="entry name" value="RCC1_2"/>
    <property type="match status" value="4"/>
</dbReference>
<dbReference type="GO" id="GO:0005737">
    <property type="term" value="C:cytoplasm"/>
    <property type="evidence" value="ECO:0007669"/>
    <property type="project" value="TreeGrafter"/>
</dbReference>